<feature type="compositionally biased region" description="Polar residues" evidence="1">
    <location>
        <begin position="481"/>
        <end position="495"/>
    </location>
</feature>
<dbReference type="InterPro" id="IPR046355">
    <property type="entry name" value="Gab1-4-like"/>
</dbReference>
<feature type="compositionally biased region" description="Low complexity" evidence="1">
    <location>
        <begin position="514"/>
        <end position="524"/>
    </location>
</feature>
<feature type="compositionally biased region" description="Pro residues" evidence="1">
    <location>
        <begin position="555"/>
        <end position="564"/>
    </location>
</feature>
<feature type="compositionally biased region" description="Polar residues" evidence="1">
    <location>
        <begin position="152"/>
        <end position="171"/>
    </location>
</feature>
<dbReference type="EMBL" id="JACVVK020000253">
    <property type="protein sequence ID" value="KAK7481996.1"/>
    <property type="molecule type" value="Genomic_DNA"/>
</dbReference>
<feature type="compositionally biased region" description="Polar residues" evidence="1">
    <location>
        <begin position="592"/>
        <end position="601"/>
    </location>
</feature>
<feature type="chain" id="PRO_5044820936" description="PH domain-containing protein" evidence="2">
    <location>
        <begin position="23"/>
        <end position="682"/>
    </location>
</feature>
<proteinExistence type="predicted"/>
<dbReference type="PANTHER" id="PTHR45960">
    <property type="entry name" value="GRB2-ASSOCIATED-BINDING PROTEIN"/>
    <property type="match status" value="1"/>
</dbReference>
<sequence>MFTLTVAATLIAVLRISPCTICTNQIQFVCEKSHIRQEINIKYLGTHIVVFSNPLGIELIVWAPACFDPLFRLFKSIQRLRDEEKLHSRKSLGVRTYYLATQTEEDMGTWVQCLCRVCGLKQEDTPTDIPDARMSQHGGTSMSAVNAASTGTLNRPQAAASPQTITTQPLQSAASRLNTTASSSTSSSNSTPAPSTSPQSYICLNECTTGTGTGPSMRHPSHHYGRTDSVDSVPEYQAPPPPIKKGTQHHNNNNNSRDRNSLHNSVVDVYDRPPQKSVEKMDVYDRPPRSTFDDIYDRPPPGSGSEVRSSQASIGSDDFYKVPPSHGDGSLLNITRGSTSSDKVDLSAAVPLPISRRSPHSARSSVSDRPESVDSMGRPMTETYDFPPPRPASIYDIPRASAIHQPPRESGLNVAPPPPQVSTAAAAAGPSYLNTVPGMNNSPSVPPLPDTYIPMKTGGDGRESPDIEYADMDAVPAVPSKSRTLPPSSDMSYSEMSGGGDLYQVPPVAPRPPVRTNTTPAVRPHTGGSIPEVAPVWSTQRTKSFKRNNLVSHSPQPPRPPPLVPRSQEPRRPPLPDPVASSSDDDADSIDGNNSLCPLQQTHHDPRVLRMSTVPAPPAQPDIDNEPELKYLDLDLDTQADPPRPQAAASHAAPTEYREIDFIKTIALQNTKSQARTHQGGK</sequence>
<evidence type="ECO:0000313" key="3">
    <source>
        <dbReference type="EMBL" id="KAK7481996.1"/>
    </source>
</evidence>
<feature type="compositionally biased region" description="Basic and acidic residues" evidence="1">
    <location>
        <begin position="269"/>
        <end position="297"/>
    </location>
</feature>
<feature type="region of interest" description="Disordered" evidence="1">
    <location>
        <begin position="637"/>
        <end position="656"/>
    </location>
</feature>
<feature type="region of interest" description="Disordered" evidence="1">
    <location>
        <begin position="152"/>
        <end position="200"/>
    </location>
</feature>
<evidence type="ECO:0000256" key="1">
    <source>
        <dbReference type="SAM" id="MobiDB-lite"/>
    </source>
</evidence>
<evidence type="ECO:0000313" key="4">
    <source>
        <dbReference type="Proteomes" id="UP001519460"/>
    </source>
</evidence>
<organism evidence="3 4">
    <name type="scientific">Batillaria attramentaria</name>
    <dbReference type="NCBI Taxonomy" id="370345"/>
    <lineage>
        <taxon>Eukaryota</taxon>
        <taxon>Metazoa</taxon>
        <taxon>Spiralia</taxon>
        <taxon>Lophotrochozoa</taxon>
        <taxon>Mollusca</taxon>
        <taxon>Gastropoda</taxon>
        <taxon>Caenogastropoda</taxon>
        <taxon>Sorbeoconcha</taxon>
        <taxon>Cerithioidea</taxon>
        <taxon>Batillariidae</taxon>
        <taxon>Batillaria</taxon>
    </lineage>
</organism>
<name>A0ABD0K591_9CAEN</name>
<reference evidence="3 4" key="1">
    <citation type="journal article" date="2023" name="Sci. Data">
        <title>Genome assembly of the Korean intertidal mud-creeper Batillaria attramentaria.</title>
        <authorList>
            <person name="Patra A.K."/>
            <person name="Ho P.T."/>
            <person name="Jun S."/>
            <person name="Lee S.J."/>
            <person name="Kim Y."/>
            <person name="Won Y.J."/>
        </authorList>
    </citation>
    <scope>NUCLEOTIDE SEQUENCE [LARGE SCALE GENOMIC DNA]</scope>
    <source>
        <strain evidence="3">Wonlab-2016</strain>
    </source>
</reference>
<protein>
    <recommendedName>
        <fullName evidence="5">PH domain-containing protein</fullName>
    </recommendedName>
</protein>
<feature type="signal peptide" evidence="2">
    <location>
        <begin position="1"/>
        <end position="22"/>
    </location>
</feature>
<keyword evidence="2" id="KW-0732">Signal</keyword>
<dbReference type="Proteomes" id="UP001519460">
    <property type="component" value="Unassembled WGS sequence"/>
</dbReference>
<comment type="caution">
    <text evidence="3">The sequence shown here is derived from an EMBL/GenBank/DDBJ whole genome shotgun (WGS) entry which is preliminary data.</text>
</comment>
<dbReference type="PANTHER" id="PTHR45960:SF2">
    <property type="entry name" value="PROTEIN DAUGHTER OF SEVENLESS"/>
    <property type="match status" value="1"/>
</dbReference>
<feature type="compositionally biased region" description="Polar residues" evidence="1">
    <location>
        <begin position="432"/>
        <end position="443"/>
    </location>
</feature>
<feature type="region of interest" description="Disordered" evidence="1">
    <location>
        <begin position="212"/>
        <end position="626"/>
    </location>
</feature>
<evidence type="ECO:0008006" key="5">
    <source>
        <dbReference type="Google" id="ProtNLM"/>
    </source>
</evidence>
<feature type="compositionally biased region" description="Polar residues" evidence="1">
    <location>
        <begin position="332"/>
        <end position="341"/>
    </location>
</feature>
<feature type="compositionally biased region" description="Low complexity" evidence="1">
    <location>
        <begin position="172"/>
        <end position="200"/>
    </location>
</feature>
<gene>
    <name evidence="3" type="ORF">BaRGS_00026799</name>
</gene>
<dbReference type="AlphaFoldDB" id="A0ABD0K591"/>
<accession>A0ABD0K591</accession>
<keyword evidence="4" id="KW-1185">Reference proteome</keyword>
<evidence type="ECO:0000256" key="2">
    <source>
        <dbReference type="SAM" id="SignalP"/>
    </source>
</evidence>